<dbReference type="GO" id="GO:0032153">
    <property type="term" value="C:cell division site"/>
    <property type="evidence" value="ECO:0007669"/>
    <property type="project" value="TreeGrafter"/>
</dbReference>
<dbReference type="eggNOG" id="COG4942">
    <property type="taxonomic scope" value="Bacteria"/>
</dbReference>
<dbReference type="PANTHER" id="PTHR21666">
    <property type="entry name" value="PEPTIDASE-RELATED"/>
    <property type="match status" value="1"/>
</dbReference>
<name>A0A011QZ96_ACCRE</name>
<dbReference type="PROSITE" id="PS51782">
    <property type="entry name" value="LYSM"/>
    <property type="match status" value="1"/>
</dbReference>
<dbReference type="Gene3D" id="3.10.350.10">
    <property type="entry name" value="LysM domain"/>
    <property type="match status" value="1"/>
</dbReference>
<dbReference type="InterPro" id="IPR050570">
    <property type="entry name" value="Cell_wall_metabolism_enzyme"/>
</dbReference>
<protein>
    <submittedName>
        <fullName evidence="4">Murein hydrolase activator NlpD</fullName>
    </submittedName>
</protein>
<feature type="compositionally biased region" description="Basic and acidic residues" evidence="2">
    <location>
        <begin position="185"/>
        <end position="198"/>
    </location>
</feature>
<feature type="compositionally biased region" description="Low complexity" evidence="2">
    <location>
        <begin position="162"/>
        <end position="184"/>
    </location>
</feature>
<dbReference type="AlphaFoldDB" id="A0A011QZ96"/>
<feature type="domain" description="LysM" evidence="3">
    <location>
        <begin position="50"/>
        <end position="94"/>
    </location>
</feature>
<evidence type="ECO:0000259" key="3">
    <source>
        <dbReference type="PROSITE" id="PS51782"/>
    </source>
</evidence>
<proteinExistence type="inferred from homology"/>
<dbReference type="GO" id="GO:0009279">
    <property type="term" value="C:cell outer membrane"/>
    <property type="evidence" value="ECO:0007669"/>
    <property type="project" value="TreeGrafter"/>
</dbReference>
<dbReference type="Pfam" id="PF01551">
    <property type="entry name" value="Peptidase_M23"/>
    <property type="match status" value="1"/>
</dbReference>
<dbReference type="InterPro" id="IPR016047">
    <property type="entry name" value="M23ase_b-sheet_dom"/>
</dbReference>
<dbReference type="EMBL" id="JEMY01000073">
    <property type="protein sequence ID" value="EXI84214.1"/>
    <property type="molecule type" value="Genomic_DNA"/>
</dbReference>
<dbReference type="SMART" id="SM00257">
    <property type="entry name" value="LysM"/>
    <property type="match status" value="1"/>
</dbReference>
<keyword evidence="5" id="KW-1185">Reference proteome</keyword>
<dbReference type="InterPro" id="IPR036779">
    <property type="entry name" value="LysM_dom_sf"/>
</dbReference>
<organism evidence="4 5">
    <name type="scientific">Accumulibacter regalis</name>
    <dbReference type="NCBI Taxonomy" id="522306"/>
    <lineage>
        <taxon>Bacteria</taxon>
        <taxon>Pseudomonadati</taxon>
        <taxon>Pseudomonadota</taxon>
        <taxon>Betaproteobacteria</taxon>
        <taxon>Candidatus Accumulibacter</taxon>
    </lineage>
</organism>
<comment type="caution">
    <text evidence="4">The sequence shown here is derived from an EMBL/GenBank/DDBJ whole genome shotgun (WGS) entry which is preliminary data.</text>
</comment>
<dbReference type="InterPro" id="IPR018392">
    <property type="entry name" value="LysM"/>
</dbReference>
<comment type="similarity">
    <text evidence="1">Belongs to the E.coli NlpD/Haemophilus LppB family.</text>
</comment>
<accession>A0A011QZ96</accession>
<gene>
    <name evidence="4" type="primary">nlpD_2</name>
    <name evidence="4" type="ORF">AW11_03936</name>
</gene>
<dbReference type="PANTHER" id="PTHR21666:SF263">
    <property type="entry name" value="MUREIN HYDROLASE ACTIVATOR NLPD"/>
    <property type="match status" value="1"/>
</dbReference>
<dbReference type="SUPFAM" id="SSF51261">
    <property type="entry name" value="Duplicated hybrid motif"/>
    <property type="match status" value="1"/>
</dbReference>
<keyword evidence="4" id="KW-0378">Hydrolase</keyword>
<dbReference type="GO" id="GO:0004222">
    <property type="term" value="F:metalloendopeptidase activity"/>
    <property type="evidence" value="ECO:0007669"/>
    <property type="project" value="TreeGrafter"/>
</dbReference>
<dbReference type="CDD" id="cd00118">
    <property type="entry name" value="LysM"/>
    <property type="match status" value="1"/>
</dbReference>
<dbReference type="PATRIC" id="fig|1454004.3.peg.4038"/>
<dbReference type="Pfam" id="PF01476">
    <property type="entry name" value="LysM"/>
    <property type="match status" value="1"/>
</dbReference>
<sequence>MNDQGFFCGYGAVPGRAGCLAVLAVLLLVGCASKPPAAVSTGATAAVGKDLYVVKKGDTLHSIAAAHGLDFRSLVIWNGIENPNHILVGQALRTRPPGSSSSASASVSSSASSASSASSEGTVVRPIDTPSAVEQRNLGGSGETLKREPQVGKEAYSEQTLARARAQVQQPAAAAGAAPTPAAAAREESRPDATERADSNWIWPASGKVVGTFSEGGAKGIDISGKAGDPVLAVSGGKVVYSGTGLRGYGKLVIVKHDSTYLTAYAHNQSILVKEGQSVAKGQKIAEMGNTDADQVKLHFEVRQQGKPVDPLKHLPLR</sequence>
<evidence type="ECO:0000256" key="1">
    <source>
        <dbReference type="ARBA" id="ARBA00038420"/>
    </source>
</evidence>
<feature type="compositionally biased region" description="Low complexity" evidence="2">
    <location>
        <begin position="99"/>
        <end position="119"/>
    </location>
</feature>
<evidence type="ECO:0000256" key="2">
    <source>
        <dbReference type="SAM" id="MobiDB-lite"/>
    </source>
</evidence>
<dbReference type="Gene3D" id="2.70.70.10">
    <property type="entry name" value="Glucose Permease (Domain IIA)"/>
    <property type="match status" value="1"/>
</dbReference>
<feature type="region of interest" description="Disordered" evidence="2">
    <location>
        <begin position="92"/>
        <end position="200"/>
    </location>
</feature>
<dbReference type="CDD" id="cd12797">
    <property type="entry name" value="M23_peptidase"/>
    <property type="match status" value="1"/>
</dbReference>
<reference evidence="4" key="1">
    <citation type="submission" date="2014-02" db="EMBL/GenBank/DDBJ databases">
        <title>Expanding our view of genomic diversity in Candidatus Accumulibacter clades.</title>
        <authorList>
            <person name="Skennerton C.T."/>
            <person name="Barr J.J."/>
            <person name="Slater F.R."/>
            <person name="Bond P.L."/>
            <person name="Tyson G.W."/>
        </authorList>
    </citation>
    <scope>NUCLEOTIDE SEQUENCE [LARGE SCALE GENOMIC DNA]</scope>
</reference>
<dbReference type="Proteomes" id="UP000022141">
    <property type="component" value="Unassembled WGS sequence"/>
</dbReference>
<dbReference type="eggNOG" id="COG1388">
    <property type="taxonomic scope" value="Bacteria"/>
</dbReference>
<evidence type="ECO:0000313" key="5">
    <source>
        <dbReference type="Proteomes" id="UP000022141"/>
    </source>
</evidence>
<dbReference type="InterPro" id="IPR011055">
    <property type="entry name" value="Dup_hybrid_motif"/>
</dbReference>
<dbReference type="STRING" id="1454004.AW11_03936"/>
<evidence type="ECO:0000313" key="4">
    <source>
        <dbReference type="EMBL" id="EXI84214.1"/>
    </source>
</evidence>